<dbReference type="Proteomes" id="UP000018846">
    <property type="component" value="Unassembled WGS sequence"/>
</dbReference>
<evidence type="ECO:0000256" key="1">
    <source>
        <dbReference type="ARBA" id="ARBA00010888"/>
    </source>
</evidence>
<dbReference type="PATRIC" id="fig|1403946.3.peg.2099"/>
<dbReference type="Pfam" id="PF06135">
    <property type="entry name" value="IreB"/>
    <property type="match status" value="1"/>
</dbReference>
<evidence type="ECO:0000313" key="4">
    <source>
        <dbReference type="Proteomes" id="UP000018846"/>
    </source>
</evidence>
<gene>
    <name evidence="3" type="ORF">Q615_SPAC00137G0062</name>
</gene>
<reference evidence="3 4" key="1">
    <citation type="submission" date="2013-12" db="EMBL/GenBank/DDBJ databases">
        <title>A Varibaculum cambriense genome reconstructed from a premature infant gut community with otherwise low bacterial novelty that shifts toward anaerobic metabolism during the third week of life.</title>
        <authorList>
            <person name="Brown C.T."/>
            <person name="Sharon I."/>
            <person name="Thomas B.C."/>
            <person name="Castelle C.J."/>
            <person name="Morowitz M.J."/>
            <person name="Banfield J.F."/>
        </authorList>
    </citation>
    <scope>NUCLEOTIDE SEQUENCE [LARGE SCALE GENOMIC DNA]</scope>
    <source>
        <strain evidence="4">DORA_7</strain>
    </source>
</reference>
<dbReference type="PANTHER" id="PTHR40067:SF1">
    <property type="entry name" value="UPF0297 PROTEIN YRZL"/>
    <property type="match status" value="1"/>
</dbReference>
<dbReference type="PANTHER" id="PTHR40067">
    <property type="entry name" value="UPF0297 PROTEIN YRZL"/>
    <property type="match status" value="1"/>
</dbReference>
<dbReference type="InterPro" id="IPR009309">
    <property type="entry name" value="IreB"/>
</dbReference>
<evidence type="ECO:0000313" key="3">
    <source>
        <dbReference type="EMBL" id="ETI82332.1"/>
    </source>
</evidence>
<dbReference type="AlphaFoldDB" id="W1TL64"/>
<name>W1TL64_STRAP</name>
<protein>
    <recommendedName>
        <fullName evidence="2">UPF0297 protein Q615_SPAC00137G0062</fullName>
    </recommendedName>
</protein>
<comment type="similarity">
    <text evidence="1 2">Belongs to the UPF0297 family.</text>
</comment>
<dbReference type="NCBIfam" id="NF003997">
    <property type="entry name" value="PRK05473.1"/>
    <property type="match status" value="1"/>
</dbReference>
<dbReference type="EMBL" id="AZMF01000137">
    <property type="protein sequence ID" value="ETI82332.1"/>
    <property type="molecule type" value="Genomic_DNA"/>
</dbReference>
<comment type="caution">
    <text evidence="3">The sequence shown here is derived from an EMBL/GenBank/DDBJ whole genome shotgun (WGS) entry which is preliminary data.</text>
</comment>
<dbReference type="eggNOG" id="COG4472">
    <property type="taxonomic scope" value="Bacteria"/>
</dbReference>
<sequence>MRLINQPLQPYSTVRGWDDKIKFLRNYRFLSHSLFQHLSFVKSLEMCYNMGILVKEGVIVGFTDETVRFNLDDSNKKEISETLKDVYVSLNEKGYNPINQIVGYVLSGDPAYVPRYNNARNQIRKYERDEIVEELVRYYLKGQGIDL</sequence>
<dbReference type="HAMAP" id="MF_01507">
    <property type="entry name" value="UPF0297"/>
    <property type="match status" value="1"/>
</dbReference>
<evidence type="ECO:0000256" key="2">
    <source>
        <dbReference type="HAMAP-Rule" id="MF_01507"/>
    </source>
</evidence>
<proteinExistence type="inferred from homology"/>
<accession>W1TL64</accession>
<organism evidence="3 4">
    <name type="scientific">Streptococcus anginosus DORA_7</name>
    <dbReference type="NCBI Taxonomy" id="1403946"/>
    <lineage>
        <taxon>Bacteria</taxon>
        <taxon>Bacillati</taxon>
        <taxon>Bacillota</taxon>
        <taxon>Bacilli</taxon>
        <taxon>Lactobacillales</taxon>
        <taxon>Streptococcaceae</taxon>
        <taxon>Streptococcus</taxon>
        <taxon>Streptococcus anginosus group</taxon>
    </lineage>
</organism>